<organism evidence="1">
    <name type="scientific">marine sediment metagenome</name>
    <dbReference type="NCBI Taxonomy" id="412755"/>
    <lineage>
        <taxon>unclassified sequences</taxon>
        <taxon>metagenomes</taxon>
        <taxon>ecological metagenomes</taxon>
    </lineage>
</organism>
<comment type="caution">
    <text evidence="1">The sequence shown here is derived from an EMBL/GenBank/DDBJ whole genome shotgun (WGS) entry which is preliminary data.</text>
</comment>
<dbReference type="AlphaFoldDB" id="A0A0F9NQP9"/>
<dbReference type="EMBL" id="LAZR01006571">
    <property type="protein sequence ID" value="KKM91175.1"/>
    <property type="molecule type" value="Genomic_DNA"/>
</dbReference>
<proteinExistence type="predicted"/>
<name>A0A0F9NQP9_9ZZZZ</name>
<gene>
    <name evidence="1" type="ORF">LCGC14_1231230</name>
</gene>
<protein>
    <submittedName>
        <fullName evidence="1">Uncharacterized protein</fullName>
    </submittedName>
</protein>
<reference evidence="1" key="1">
    <citation type="journal article" date="2015" name="Nature">
        <title>Complex archaea that bridge the gap between prokaryotes and eukaryotes.</title>
        <authorList>
            <person name="Spang A."/>
            <person name="Saw J.H."/>
            <person name="Jorgensen S.L."/>
            <person name="Zaremba-Niedzwiedzka K."/>
            <person name="Martijn J."/>
            <person name="Lind A.E."/>
            <person name="van Eijk R."/>
            <person name="Schleper C."/>
            <person name="Guy L."/>
            <person name="Ettema T.J."/>
        </authorList>
    </citation>
    <scope>NUCLEOTIDE SEQUENCE</scope>
</reference>
<accession>A0A0F9NQP9</accession>
<evidence type="ECO:0000313" key="1">
    <source>
        <dbReference type="EMBL" id="KKM91175.1"/>
    </source>
</evidence>
<sequence length="63" mass="7254">MYPGKEFVMGIVGRIRSLYFRITRLDIVQVIEEQDEGRKQLDERLDKISQITLNGSASPLTDN</sequence>